<feature type="chain" id="PRO_5040427090" evidence="1">
    <location>
        <begin position="27"/>
        <end position="271"/>
    </location>
</feature>
<dbReference type="AlphaFoldDB" id="A0A9N8DTE4"/>
<dbReference type="OrthoDB" id="406551at2759"/>
<organism evidence="2 3">
    <name type="scientific">Seminavis robusta</name>
    <dbReference type="NCBI Taxonomy" id="568900"/>
    <lineage>
        <taxon>Eukaryota</taxon>
        <taxon>Sar</taxon>
        <taxon>Stramenopiles</taxon>
        <taxon>Ochrophyta</taxon>
        <taxon>Bacillariophyta</taxon>
        <taxon>Bacillariophyceae</taxon>
        <taxon>Bacillariophycidae</taxon>
        <taxon>Naviculales</taxon>
        <taxon>Naviculaceae</taxon>
        <taxon>Seminavis</taxon>
    </lineage>
</organism>
<comment type="caution">
    <text evidence="2">The sequence shown here is derived from an EMBL/GenBank/DDBJ whole genome shotgun (WGS) entry which is preliminary data.</text>
</comment>
<feature type="signal peptide" evidence="1">
    <location>
        <begin position="1"/>
        <end position="26"/>
    </location>
</feature>
<proteinExistence type="predicted"/>
<keyword evidence="3" id="KW-1185">Reference proteome</keyword>
<reference evidence="2" key="1">
    <citation type="submission" date="2020-06" db="EMBL/GenBank/DDBJ databases">
        <authorList>
            <consortium name="Plant Systems Biology data submission"/>
        </authorList>
    </citation>
    <scope>NUCLEOTIDE SEQUENCE</scope>
    <source>
        <strain evidence="2">D6</strain>
    </source>
</reference>
<accession>A0A9N8DTE4</accession>
<dbReference type="Proteomes" id="UP001153069">
    <property type="component" value="Unassembled WGS sequence"/>
</dbReference>
<name>A0A9N8DTE4_9STRA</name>
<keyword evidence="1" id="KW-0732">Signal</keyword>
<protein>
    <submittedName>
        <fullName evidence="2">Uncharacterized protein</fullName>
    </submittedName>
</protein>
<evidence type="ECO:0000256" key="1">
    <source>
        <dbReference type="SAM" id="SignalP"/>
    </source>
</evidence>
<dbReference type="EMBL" id="CAICTM010000356">
    <property type="protein sequence ID" value="CAB9508698.1"/>
    <property type="molecule type" value="Genomic_DNA"/>
</dbReference>
<gene>
    <name evidence="2" type="ORF">SEMRO_357_G125500.1</name>
</gene>
<sequence>MVRYAAWLSAAATIISLYCCLQLKKSQPPKPTPYPISFRIQFDTNVTREEQQQTQRQENRTLRSSLYYDWTIPAQRIDHPSGAYECVRFYNVHSHGCSLHFRSDGMYRVIQQDIHIEEKDSFQTCCLDLPGVGPPPPDWAQRANPTFTGLKHDAYSGYDSYEFVFDHLLNIYEVPFIGNHEHGQQLDDDNDIYDRFHTAREVHDDGILASANNNGLPLVFTFPSKAKGLQDYHFDPTSLVIGPQDRALFQLPKGCENVRCDKSLDEVITET</sequence>
<evidence type="ECO:0000313" key="3">
    <source>
        <dbReference type="Proteomes" id="UP001153069"/>
    </source>
</evidence>
<evidence type="ECO:0000313" key="2">
    <source>
        <dbReference type="EMBL" id="CAB9508698.1"/>
    </source>
</evidence>